<dbReference type="GeneID" id="10024503"/>
<protein>
    <submittedName>
        <fullName evidence="1">Uncharacterized protein</fullName>
    </submittedName>
</protein>
<dbReference type="HOGENOM" id="CLU_3299234_0_0_1"/>
<dbReference type="EMBL" id="DS989831">
    <property type="protein sequence ID" value="EFQ96946.1"/>
    <property type="molecule type" value="Genomic_DNA"/>
</dbReference>
<dbReference type="Proteomes" id="UP000002669">
    <property type="component" value="Unassembled WGS sequence"/>
</dbReference>
<dbReference type="RefSeq" id="XP_003169323.1">
    <property type="nucleotide sequence ID" value="XM_003169275.1"/>
</dbReference>
<sequence>MRSEACGARHILAIHACSSGCWWSPRISGHWNLKNPGARM</sequence>
<proteinExistence type="predicted"/>
<evidence type="ECO:0000313" key="2">
    <source>
        <dbReference type="Proteomes" id="UP000002669"/>
    </source>
</evidence>
<name>E4V780_ARTGP</name>
<accession>E4V780</accession>
<gene>
    <name evidence="1" type="ORF">MGYG_09212</name>
</gene>
<dbReference type="VEuPathDB" id="FungiDB:MGYG_09212"/>
<evidence type="ECO:0000313" key="1">
    <source>
        <dbReference type="EMBL" id="EFQ96946.1"/>
    </source>
</evidence>
<organism evidence="2">
    <name type="scientific">Arthroderma gypseum (strain ATCC MYA-4604 / CBS 118893)</name>
    <name type="common">Microsporum gypseum</name>
    <dbReference type="NCBI Taxonomy" id="535722"/>
    <lineage>
        <taxon>Eukaryota</taxon>
        <taxon>Fungi</taxon>
        <taxon>Dikarya</taxon>
        <taxon>Ascomycota</taxon>
        <taxon>Pezizomycotina</taxon>
        <taxon>Eurotiomycetes</taxon>
        <taxon>Eurotiomycetidae</taxon>
        <taxon>Onygenales</taxon>
        <taxon>Arthrodermataceae</taxon>
        <taxon>Nannizzia</taxon>
    </lineage>
</organism>
<dbReference type="InParanoid" id="E4V780"/>
<dbReference type="AlphaFoldDB" id="E4V780"/>
<reference evidence="2" key="1">
    <citation type="journal article" date="2012" name="MBio">
        <title>Comparative genome analysis of Trichophyton rubrum and related dermatophytes reveals candidate genes involved in infection.</title>
        <authorList>
            <person name="Martinez D.A."/>
            <person name="Oliver B.G."/>
            <person name="Graeser Y."/>
            <person name="Goldberg J.M."/>
            <person name="Li W."/>
            <person name="Martinez-Rossi N.M."/>
            <person name="Monod M."/>
            <person name="Shelest E."/>
            <person name="Barton R.C."/>
            <person name="Birch E."/>
            <person name="Brakhage A.A."/>
            <person name="Chen Z."/>
            <person name="Gurr S.J."/>
            <person name="Heiman D."/>
            <person name="Heitman J."/>
            <person name="Kosti I."/>
            <person name="Rossi A."/>
            <person name="Saif S."/>
            <person name="Samalova M."/>
            <person name="Saunders C.W."/>
            <person name="Shea T."/>
            <person name="Summerbell R.C."/>
            <person name="Xu J."/>
            <person name="Young S."/>
            <person name="Zeng Q."/>
            <person name="Birren B.W."/>
            <person name="Cuomo C.A."/>
            <person name="White T.C."/>
        </authorList>
    </citation>
    <scope>NUCLEOTIDE SEQUENCE [LARGE SCALE GENOMIC DNA]</scope>
    <source>
        <strain evidence="2">ATCC MYA-4604 / CBS 118893</strain>
    </source>
</reference>
<keyword evidence="2" id="KW-1185">Reference proteome</keyword>